<organism evidence="2 3">
    <name type="scientific">Sedimentibacter acidaminivorans</name>
    <dbReference type="NCBI Taxonomy" id="913099"/>
    <lineage>
        <taxon>Bacteria</taxon>
        <taxon>Bacillati</taxon>
        <taxon>Bacillota</taxon>
        <taxon>Tissierellia</taxon>
        <taxon>Sedimentibacter</taxon>
    </lineage>
</organism>
<gene>
    <name evidence="2" type="ORF">J2Z76_001036</name>
</gene>
<dbReference type="PIRSF" id="PIRSF037004">
    <property type="entry name" value="UCP037004"/>
    <property type="match status" value="1"/>
</dbReference>
<dbReference type="Pfam" id="PF04463">
    <property type="entry name" value="2-thiour_desulf"/>
    <property type="match status" value="1"/>
</dbReference>
<comment type="caution">
    <text evidence="2">The sequence shown here is derived from an EMBL/GenBank/DDBJ whole genome shotgun (WGS) entry which is preliminary data.</text>
</comment>
<dbReference type="EMBL" id="JAGGKS010000002">
    <property type="protein sequence ID" value="MBP1925179.1"/>
    <property type="molecule type" value="Genomic_DNA"/>
</dbReference>
<reference evidence="2 3" key="1">
    <citation type="submission" date="2021-03" db="EMBL/GenBank/DDBJ databases">
        <title>Genomic Encyclopedia of Type Strains, Phase IV (KMG-IV): sequencing the most valuable type-strain genomes for metagenomic binning, comparative biology and taxonomic classification.</title>
        <authorList>
            <person name="Goeker M."/>
        </authorList>
    </citation>
    <scope>NUCLEOTIDE SEQUENCE [LARGE SCALE GENOMIC DNA]</scope>
    <source>
        <strain evidence="2 3">DSM 24004</strain>
    </source>
</reference>
<dbReference type="PANTHER" id="PTHR30087:SF0">
    <property type="entry name" value="INNER MEMBRANE PROTEIN"/>
    <property type="match status" value="1"/>
</dbReference>
<protein>
    <submittedName>
        <fullName evidence="2">Uncharacterized protein YbgA (DUF1722 family)/uncharacterized protein YbbK (DUF523 family)</fullName>
    </submittedName>
</protein>
<dbReference type="InterPro" id="IPR013560">
    <property type="entry name" value="DUF1722"/>
</dbReference>
<dbReference type="Proteomes" id="UP001519342">
    <property type="component" value="Unassembled WGS sequence"/>
</dbReference>
<dbReference type="Pfam" id="PF08349">
    <property type="entry name" value="DUF1722"/>
    <property type="match status" value="1"/>
</dbReference>
<evidence type="ECO:0000259" key="1">
    <source>
        <dbReference type="Pfam" id="PF08349"/>
    </source>
</evidence>
<evidence type="ECO:0000313" key="2">
    <source>
        <dbReference type="EMBL" id="MBP1925179.1"/>
    </source>
</evidence>
<name>A0ABS4GBY7_9FIRM</name>
<evidence type="ECO:0000313" key="3">
    <source>
        <dbReference type="Proteomes" id="UP001519342"/>
    </source>
</evidence>
<dbReference type="InterPro" id="IPR017087">
    <property type="entry name" value="UCP037004"/>
</dbReference>
<keyword evidence="3" id="KW-1185">Reference proteome</keyword>
<feature type="domain" description="DUF1722" evidence="1">
    <location>
        <begin position="198"/>
        <end position="314"/>
    </location>
</feature>
<dbReference type="PANTHER" id="PTHR30087">
    <property type="entry name" value="INNER MEMBRANE PROTEIN"/>
    <property type="match status" value="1"/>
</dbReference>
<dbReference type="RefSeq" id="WP_209510917.1">
    <property type="nucleotide sequence ID" value="NZ_JAGGKS010000002.1"/>
</dbReference>
<sequence length="328" mass="37503">MEMNLKNMERPVVLLSKCIEHEACRYDGSMVGDSFVKRLENYVDFILVCPEVEIGLPIPREAIRIIGDNGVEKLVFSRSGHDLTKKMQTFVEYTVENLKKKSIHGAILKSRSPSCGIKDVKVYKDIGKSPSAGYKTAGFFGREVINIFDGLAIEDEGRLTNYDIRNHFLTRIFTMYSYESVKKENSINELIKFHSSNKYLLMAYHQTNQKVLGKLVANHNNEPIKKIIIEYEQILKYALATPMKTSKNINMLMHLLGYFKNKLSKDEKSYFLDLLEQYSSKKVPFSVPLTLIGGWVVRFNEPYLKGQTIFSPYPRAILDVADSGKGID</sequence>
<dbReference type="InterPro" id="IPR007553">
    <property type="entry name" value="2-thiour_desulf"/>
</dbReference>
<proteinExistence type="predicted"/>
<accession>A0ABS4GBY7</accession>